<dbReference type="Pfam" id="PF13439">
    <property type="entry name" value="Glyco_transf_4"/>
    <property type="match status" value="1"/>
</dbReference>
<organism evidence="3 4">
    <name type="scientific">Candidatus Falkowbacteria bacterium RIFOXYC2_FULL_36_12</name>
    <dbReference type="NCBI Taxonomy" id="1798002"/>
    <lineage>
        <taxon>Bacteria</taxon>
        <taxon>Candidatus Falkowiibacteriota</taxon>
    </lineage>
</organism>
<comment type="caution">
    <text evidence="3">The sequence shown here is derived from an EMBL/GenBank/DDBJ whole genome shotgun (WGS) entry which is preliminary data.</text>
</comment>
<feature type="domain" description="Glycosyltransferase subfamily 4-like N-terminal" evidence="2">
    <location>
        <begin position="52"/>
        <end position="185"/>
    </location>
</feature>
<protein>
    <submittedName>
        <fullName evidence="3">Uncharacterized protein</fullName>
    </submittedName>
</protein>
<feature type="domain" description="Glycosyl transferase family 1" evidence="1">
    <location>
        <begin position="198"/>
        <end position="339"/>
    </location>
</feature>
<dbReference type="Gene3D" id="3.40.50.2000">
    <property type="entry name" value="Glycogen Phosphorylase B"/>
    <property type="match status" value="2"/>
</dbReference>
<dbReference type="AlphaFoldDB" id="A0A1F5T2X2"/>
<dbReference type="PANTHER" id="PTHR12526">
    <property type="entry name" value="GLYCOSYLTRANSFERASE"/>
    <property type="match status" value="1"/>
</dbReference>
<gene>
    <name evidence="3" type="ORF">A2478_01255</name>
</gene>
<dbReference type="InterPro" id="IPR001296">
    <property type="entry name" value="Glyco_trans_1"/>
</dbReference>
<dbReference type="Pfam" id="PF00534">
    <property type="entry name" value="Glycos_transf_1"/>
    <property type="match status" value="1"/>
</dbReference>
<dbReference type="Proteomes" id="UP000179001">
    <property type="component" value="Unassembled WGS sequence"/>
</dbReference>
<accession>A0A1F5T2X2</accession>
<evidence type="ECO:0000313" key="3">
    <source>
        <dbReference type="EMBL" id="OGF33315.1"/>
    </source>
</evidence>
<name>A0A1F5T2X2_9BACT</name>
<dbReference type="InterPro" id="IPR028098">
    <property type="entry name" value="Glyco_trans_4-like_N"/>
</dbReference>
<proteinExistence type="predicted"/>
<evidence type="ECO:0000259" key="2">
    <source>
        <dbReference type="Pfam" id="PF13439"/>
    </source>
</evidence>
<dbReference type="STRING" id="1798002.A2478_01255"/>
<dbReference type="SUPFAM" id="SSF53756">
    <property type="entry name" value="UDP-Glycosyltransferase/glycogen phosphorylase"/>
    <property type="match status" value="1"/>
</dbReference>
<dbReference type="PANTHER" id="PTHR12526:SF584">
    <property type="entry name" value="GLYCOSYLTRANSFERASE"/>
    <property type="match status" value="1"/>
</dbReference>
<sequence>MKVALVHDHLTQDGGAEKVLQALQDVYTTSPTYTLVYDKKKVNKIYQSRDIRTSFIQKFPFGVRKFEWFLVFMPAAAENFDLSEYDVVISSASAFSKGIITKPDALHICYCHTPTRYLWTDSINYIKELRQSPIIKRTLPLVLTKLRMWDRLAAERVNVFVANSREVQKRIKKYYRRESIVVFPPVETKKFQIRQNIGNFYLTGGRLVPYKRFDLTVKTFNRLGLKLKIFGEGPAFQELRKMAGPTIEFLGKIDEEAKIELFETCIAFIHPQIEDFGITPVEAMAAGRPVIAFNRGGALDTIIDGKTGIFFNEQEWETLADTLIHFKPENFKPEDIRNHALNFDETVFKKNMADLVNKSWEKWQNTL</sequence>
<dbReference type="GO" id="GO:0016757">
    <property type="term" value="F:glycosyltransferase activity"/>
    <property type="evidence" value="ECO:0007669"/>
    <property type="project" value="InterPro"/>
</dbReference>
<reference evidence="3 4" key="1">
    <citation type="journal article" date="2016" name="Nat. Commun.">
        <title>Thousands of microbial genomes shed light on interconnected biogeochemical processes in an aquifer system.</title>
        <authorList>
            <person name="Anantharaman K."/>
            <person name="Brown C.T."/>
            <person name="Hug L.A."/>
            <person name="Sharon I."/>
            <person name="Castelle C.J."/>
            <person name="Probst A.J."/>
            <person name="Thomas B.C."/>
            <person name="Singh A."/>
            <person name="Wilkins M.J."/>
            <person name="Karaoz U."/>
            <person name="Brodie E.L."/>
            <person name="Williams K.H."/>
            <person name="Hubbard S.S."/>
            <person name="Banfield J.F."/>
        </authorList>
    </citation>
    <scope>NUCLEOTIDE SEQUENCE [LARGE SCALE GENOMIC DNA]</scope>
</reference>
<evidence type="ECO:0000313" key="4">
    <source>
        <dbReference type="Proteomes" id="UP000179001"/>
    </source>
</evidence>
<evidence type="ECO:0000259" key="1">
    <source>
        <dbReference type="Pfam" id="PF00534"/>
    </source>
</evidence>
<dbReference type="EMBL" id="MFGJ01000001">
    <property type="protein sequence ID" value="OGF33315.1"/>
    <property type="molecule type" value="Genomic_DNA"/>
</dbReference>